<sequence>MRFTAASIAFFAGLAAALPGDVQTVYETQDVTITSCAPSVTNCPARSTSTPSGADAVTNSSAAPTASETPVETPVETPSASSASSSSVPVIPAPSNTAVAPSVSVIAVTTCVPTVTYITVPVSTPSGAAGAHTSVPVIPSAPTGTPSPSATPSIPPGGLSTGAGNTLSGSFVFAGAAAVAALFLA</sequence>
<feature type="compositionally biased region" description="Low complexity" evidence="1">
    <location>
        <begin position="78"/>
        <end position="89"/>
    </location>
</feature>
<dbReference type="Proteomes" id="UP000465220">
    <property type="component" value="Unassembled WGS sequence"/>
</dbReference>
<keyword evidence="2" id="KW-0732">Signal</keyword>
<dbReference type="EMBL" id="BCLY01000016">
    <property type="protein sequence ID" value="GAQ11213.1"/>
    <property type="molecule type" value="Genomic_DNA"/>
</dbReference>
<comment type="caution">
    <text evidence="5">The sequence shown here is derived from an EMBL/GenBank/DDBJ whole genome shotgun (WGS) entry which is preliminary data.</text>
</comment>
<dbReference type="EMBL" id="BLKI01000011">
    <property type="protein sequence ID" value="GFF68961.1"/>
    <property type="molecule type" value="Genomic_DNA"/>
</dbReference>
<evidence type="ECO:0000313" key="4">
    <source>
        <dbReference type="EMBL" id="GFF68961.1"/>
    </source>
</evidence>
<evidence type="ECO:0000256" key="2">
    <source>
        <dbReference type="SAM" id="SignalP"/>
    </source>
</evidence>
<reference evidence="3 6" key="1">
    <citation type="submission" date="2015-11" db="EMBL/GenBank/DDBJ databases">
        <title>Aspergillus lentulus strain IFM 54703T.</title>
        <authorList>
            <person name="Kusuya Y."/>
            <person name="Sakai K."/>
            <person name="Kamei K."/>
            <person name="Takahashi H."/>
            <person name="Yaguchi T."/>
        </authorList>
    </citation>
    <scope>NUCLEOTIDE SEQUENCE [LARGE SCALE GENOMIC DNA]</scope>
    <source>
        <strain evidence="3 6">IFM 54703</strain>
    </source>
</reference>
<evidence type="ECO:0000313" key="8">
    <source>
        <dbReference type="Proteomes" id="UP000649114"/>
    </source>
</evidence>
<protein>
    <recommendedName>
        <fullName evidence="9">GPI anchored serine-rich protein</fullName>
    </recommendedName>
</protein>
<evidence type="ECO:0008006" key="9">
    <source>
        <dbReference type="Google" id="ProtNLM"/>
    </source>
</evidence>
<dbReference type="Proteomes" id="UP000051487">
    <property type="component" value="Unassembled WGS sequence"/>
</dbReference>
<name>A0AAN6BTJ1_ASPLE</name>
<gene>
    <name evidence="3" type="ORF">ALT_8534</name>
    <name evidence="5" type="ORF">CNMCM8927_006744</name>
    <name evidence="4" type="ORF">IFM60648_02777</name>
</gene>
<dbReference type="AlphaFoldDB" id="A0AAN6BTJ1"/>
<proteinExistence type="predicted"/>
<accession>A0AAN6BTJ1</accession>
<feature type="signal peptide" evidence="2">
    <location>
        <begin position="1"/>
        <end position="17"/>
    </location>
</feature>
<evidence type="ECO:0000313" key="6">
    <source>
        <dbReference type="Proteomes" id="UP000051487"/>
    </source>
</evidence>
<feature type="region of interest" description="Disordered" evidence="1">
    <location>
        <begin position="42"/>
        <end position="89"/>
    </location>
</feature>
<evidence type="ECO:0000313" key="7">
    <source>
        <dbReference type="Proteomes" id="UP000465220"/>
    </source>
</evidence>
<organism evidence="5 8">
    <name type="scientific">Aspergillus lentulus</name>
    <dbReference type="NCBI Taxonomy" id="293939"/>
    <lineage>
        <taxon>Eukaryota</taxon>
        <taxon>Fungi</taxon>
        <taxon>Dikarya</taxon>
        <taxon>Ascomycota</taxon>
        <taxon>Pezizomycotina</taxon>
        <taxon>Eurotiomycetes</taxon>
        <taxon>Eurotiomycetidae</taxon>
        <taxon>Eurotiales</taxon>
        <taxon>Aspergillaceae</taxon>
        <taxon>Aspergillus</taxon>
        <taxon>Aspergillus subgen. Fumigati</taxon>
    </lineage>
</organism>
<evidence type="ECO:0000313" key="5">
    <source>
        <dbReference type="EMBL" id="KAF4209304.1"/>
    </source>
</evidence>
<reference evidence="4 7" key="3">
    <citation type="submission" date="2020-01" db="EMBL/GenBank/DDBJ databases">
        <title>Draft genome sequence of Aspergillus lentulus IFM 60648.</title>
        <authorList>
            <person name="Takahashi H."/>
            <person name="Yaguchi T."/>
        </authorList>
    </citation>
    <scope>NUCLEOTIDE SEQUENCE [LARGE SCALE GENOMIC DNA]</scope>
    <source>
        <strain evidence="4 7">IFM 60648</strain>
    </source>
</reference>
<feature type="region of interest" description="Disordered" evidence="1">
    <location>
        <begin position="128"/>
        <end position="158"/>
    </location>
</feature>
<feature type="compositionally biased region" description="Low complexity" evidence="1">
    <location>
        <begin position="138"/>
        <end position="158"/>
    </location>
</feature>
<dbReference type="EMBL" id="JAAAPU010000004">
    <property type="protein sequence ID" value="KAF4209304.1"/>
    <property type="molecule type" value="Genomic_DNA"/>
</dbReference>
<keyword evidence="7" id="KW-1185">Reference proteome</keyword>
<evidence type="ECO:0000256" key="1">
    <source>
        <dbReference type="SAM" id="MobiDB-lite"/>
    </source>
</evidence>
<dbReference type="Proteomes" id="UP000649114">
    <property type="component" value="Unassembled WGS sequence"/>
</dbReference>
<reference evidence="5" key="4">
    <citation type="submission" date="2020-04" db="EMBL/GenBank/DDBJ databases">
        <authorList>
            <person name="Santos R.A.C."/>
            <person name="Steenwyk J.L."/>
            <person name="Rivero-Menendez O."/>
            <person name="Mead M.E."/>
            <person name="Silva L.P."/>
            <person name="Bastos R.W."/>
            <person name="Alastruey-Izquierdo A."/>
            <person name="Goldman G.H."/>
            <person name="Rokas A."/>
        </authorList>
    </citation>
    <scope>NUCLEOTIDE SEQUENCE</scope>
    <source>
        <strain evidence="5">CNM-CM8927</strain>
    </source>
</reference>
<feature type="compositionally biased region" description="Polar residues" evidence="1">
    <location>
        <begin position="42"/>
        <end position="70"/>
    </location>
</feature>
<evidence type="ECO:0000313" key="3">
    <source>
        <dbReference type="EMBL" id="GAQ11213.1"/>
    </source>
</evidence>
<reference evidence="5" key="2">
    <citation type="journal article" date="2020" name="bioRxiv">
        <title>Genomic and phenotypic heterogeneity of clinical isolates of the human pathogens Aspergillus fumigatus, Aspergillus lentulus and Aspergillus fumigatiaffinis.</title>
        <authorList>
            <person name="dos Santos R.A.C."/>
            <person name="Steenwyk J.L."/>
            <person name="Rivero-Menendez O."/>
            <person name="Mead M.E."/>
            <person name="Silva L.P."/>
            <person name="Bastos R.W."/>
            <person name="Alastruey-Izquierdo A."/>
            <person name="Goldman G.H."/>
            <person name="Rokas A."/>
        </authorList>
    </citation>
    <scope>NUCLEOTIDE SEQUENCE</scope>
    <source>
        <strain evidence="5">CNM-CM8927</strain>
    </source>
</reference>
<feature type="chain" id="PRO_5044710260" description="GPI anchored serine-rich protein" evidence="2">
    <location>
        <begin position="18"/>
        <end position="185"/>
    </location>
</feature>